<evidence type="ECO:0000313" key="3">
    <source>
        <dbReference type="Proteomes" id="UP001595387"/>
    </source>
</evidence>
<proteinExistence type="predicted"/>
<evidence type="ECO:0000259" key="1">
    <source>
        <dbReference type="Pfam" id="PF04738"/>
    </source>
</evidence>
<evidence type="ECO:0000313" key="2">
    <source>
        <dbReference type="EMBL" id="MFC2950002.1"/>
    </source>
</evidence>
<dbReference type="RefSeq" id="WP_390307979.1">
    <property type="nucleotide sequence ID" value="NZ_JBHRRZ010000040.1"/>
</dbReference>
<protein>
    <submittedName>
        <fullName evidence="2">Lantibiotic dehydratase</fullName>
    </submittedName>
</protein>
<reference evidence="3" key="1">
    <citation type="journal article" date="2019" name="Int. J. Syst. Evol. Microbiol.">
        <title>The Global Catalogue of Microorganisms (GCM) 10K type strain sequencing project: providing services to taxonomists for standard genome sequencing and annotation.</title>
        <authorList>
            <consortium name="The Broad Institute Genomics Platform"/>
            <consortium name="The Broad Institute Genome Sequencing Center for Infectious Disease"/>
            <person name="Wu L."/>
            <person name="Ma J."/>
        </authorList>
    </citation>
    <scope>NUCLEOTIDE SEQUENCE [LARGE SCALE GENOMIC DNA]</scope>
    <source>
        <strain evidence="3">KCTC 13193</strain>
    </source>
</reference>
<organism evidence="2 3">
    <name type="scientific">Virgibacillus sediminis</name>
    <dbReference type="NCBI Taxonomy" id="202260"/>
    <lineage>
        <taxon>Bacteria</taxon>
        <taxon>Bacillati</taxon>
        <taxon>Bacillota</taxon>
        <taxon>Bacilli</taxon>
        <taxon>Bacillales</taxon>
        <taxon>Bacillaceae</taxon>
        <taxon>Virgibacillus</taxon>
    </lineage>
</organism>
<sequence>MIKLHPNIITRISPIPISELDKLKMNTTLKLMETLKEESFEFDCLTNEICDELYALIQNVTDVKKRKSLLNLKRNIYNNRNVSLEFESVSTGITTKIKVWQDKKNEISILEDKINTKLEEELREKRVVLQELANINCLRRTTPLSSSSLHRKWDKYLTTPTIQQNKKTRKIERSVLLYLTRMIAKTSPFSSLTLIGHAKISPYASDWYLRELSWKSDIYINNMVSIYLWELITKSSLAAFLPLEVTPHLKIVDENTRRMQFVKVERSRVNSKFWSQAEQRVELPFNEQIYSLYKYMKLNKDICMRDLVESMPNGANKEQTKKFVEKLVNIKFVDYQVPFKEQDSDYLEKIHHLLSNINIKYKGSNYFHDQLCHEIQNLRFLLIRLSNDNLEILLEKVQHHLNRITKLFDDGSKKSETISPLIYEDCFIEQDLTVPKKNLDVFLEDIQTLEPLYVLFDPQIPFKIFIKKKFEEIYSEGESVNVLDFQRKIQELITSANDDILSYITEDLSNNLLYKEWLGLRKEFFDKIYSYTNTEQEEVSIHKSFLLELSKKIPKKMTSMQPESWSYFMQPLDHGGFVINKISDGNGKFMSRFMQGIADHVGVDIAETTRKFVGPNKNNLAAELNGVFGFNANIHPDVTEYEIEYPGVRSKKNSKYVIKAEDIIVKNDSEDKGLGLYSKVLNKKIDLYYLQFLNLKLVPPLFRFLLYFSQSCNPNISVNEAFFHKHTSTGEVVVQLPRIKIGETIIQRRQWSISKKQFLEENSQESGHMEKFTQLHRWLEKHSIPKQFYLRSNVTLQFANQNSITHYQDAMRKPQYIDADSFHLCQILFNQINVMEEGFIIEEALPNDRQIPLKINERRHMVELLVETYKAEV</sequence>
<dbReference type="EMBL" id="JBHRRZ010000040">
    <property type="protein sequence ID" value="MFC2950002.1"/>
    <property type="molecule type" value="Genomic_DNA"/>
</dbReference>
<keyword evidence="3" id="KW-1185">Reference proteome</keyword>
<name>A0ABV7AA54_9BACI</name>
<dbReference type="InterPro" id="IPR006827">
    <property type="entry name" value="Lant_deHydtase_N"/>
</dbReference>
<accession>A0ABV7AA54</accession>
<dbReference type="Proteomes" id="UP001595387">
    <property type="component" value="Unassembled WGS sequence"/>
</dbReference>
<feature type="domain" description="Lantibiotic dehydratase N-terminal" evidence="1">
    <location>
        <begin position="144"/>
        <end position="792"/>
    </location>
</feature>
<comment type="caution">
    <text evidence="2">The sequence shown here is derived from an EMBL/GenBank/DDBJ whole genome shotgun (WGS) entry which is preliminary data.</text>
</comment>
<gene>
    <name evidence="2" type="ORF">ACFODW_16900</name>
</gene>
<dbReference type="Pfam" id="PF04738">
    <property type="entry name" value="Lant_dehydr_N"/>
    <property type="match status" value="1"/>
</dbReference>